<dbReference type="GO" id="GO:0016491">
    <property type="term" value="F:oxidoreductase activity"/>
    <property type="evidence" value="ECO:0007669"/>
    <property type="project" value="UniProtKB-KW"/>
</dbReference>
<evidence type="ECO:0000256" key="4">
    <source>
        <dbReference type="ARBA" id="ARBA00022643"/>
    </source>
</evidence>
<evidence type="ECO:0000259" key="6">
    <source>
        <dbReference type="Pfam" id="PF00881"/>
    </source>
</evidence>
<dbReference type="Pfam" id="PF00881">
    <property type="entry name" value="Nitroreductase"/>
    <property type="match status" value="1"/>
</dbReference>
<dbReference type="AlphaFoldDB" id="A0A1B4Y1I6"/>
<dbReference type="EMBL" id="AP017624">
    <property type="protein sequence ID" value="BAV40922.1"/>
    <property type="molecule type" value="Genomic_DNA"/>
</dbReference>
<comment type="similarity">
    <text evidence="2">Belongs to the nitroreductase family.</text>
</comment>
<dbReference type="Gene3D" id="3.40.109.10">
    <property type="entry name" value="NADH Oxidase"/>
    <property type="match status" value="1"/>
</dbReference>
<dbReference type="InterPro" id="IPR029479">
    <property type="entry name" value="Nitroreductase"/>
</dbReference>
<sequence length="216" mass="23776">MYDLDETIRLRRSTRMFLPRPVPRRLVQEALELAMCAPSNSNVQPWHVVFTSGAARDRLVAAMLERARSEPPNVARLPPAFTHLRSALGAQVYGAMGIARDDTQARQTAVLRNWEFFRAPLGGIVSMHQELGLVDSMGVGMFLQNLMLALTARGLGTCVQVSIAGYPEIVRKQVGIPSHLTILCGLAIGYPDPDFAGNQLRVGRDDVAEHVVFLDD</sequence>
<evidence type="ECO:0000256" key="3">
    <source>
        <dbReference type="ARBA" id="ARBA00022630"/>
    </source>
</evidence>
<dbReference type="PANTHER" id="PTHR43673">
    <property type="entry name" value="NAD(P)H NITROREDUCTASE YDGI-RELATED"/>
    <property type="match status" value="1"/>
</dbReference>
<reference evidence="7 8" key="1">
    <citation type="submission" date="2016-08" db="EMBL/GenBank/DDBJ databases">
        <title>Complete genome sequence of Mycobacterium shinshuense, a subspecies of M. ulcerans.</title>
        <authorList>
            <person name="Yoshida M."/>
            <person name="Ogura Y."/>
            <person name="Hayashi T."/>
            <person name="Hoshino Y."/>
        </authorList>
    </citation>
    <scope>NUCLEOTIDE SEQUENCE [LARGE SCALE GENOMIC DNA]</scope>
    <source>
        <strain evidence="8">ATCC 33728</strain>
    </source>
</reference>
<evidence type="ECO:0000313" key="7">
    <source>
        <dbReference type="EMBL" id="BAV40922.1"/>
    </source>
</evidence>
<evidence type="ECO:0000256" key="2">
    <source>
        <dbReference type="ARBA" id="ARBA00007118"/>
    </source>
</evidence>
<protein>
    <submittedName>
        <fullName evidence="7">Nitroreductase</fullName>
    </submittedName>
</protein>
<accession>A0A1B4Y1I6</accession>
<dbReference type="PANTHER" id="PTHR43673:SF2">
    <property type="entry name" value="NITROREDUCTASE"/>
    <property type="match status" value="1"/>
</dbReference>
<dbReference type="GeneID" id="93436317"/>
<keyword evidence="4" id="KW-0288">FMN</keyword>
<evidence type="ECO:0000313" key="8">
    <source>
        <dbReference type="Proteomes" id="UP000218067"/>
    </source>
</evidence>
<keyword evidence="3" id="KW-0285">Flavoprotein</keyword>
<dbReference type="CDD" id="cd02136">
    <property type="entry name" value="PnbA_NfnB-like"/>
    <property type="match status" value="1"/>
</dbReference>
<dbReference type="SUPFAM" id="SSF55469">
    <property type="entry name" value="FMN-dependent nitroreductase-like"/>
    <property type="match status" value="1"/>
</dbReference>
<feature type="domain" description="Nitroreductase" evidence="6">
    <location>
        <begin position="8"/>
        <end position="190"/>
    </location>
</feature>
<comment type="cofactor">
    <cofactor evidence="1">
        <name>FMN</name>
        <dbReference type="ChEBI" id="CHEBI:58210"/>
    </cofactor>
</comment>
<name>A0A1B4Y1I6_MYCUL</name>
<proteinExistence type="inferred from homology"/>
<evidence type="ECO:0000256" key="5">
    <source>
        <dbReference type="ARBA" id="ARBA00023002"/>
    </source>
</evidence>
<dbReference type="Proteomes" id="UP000218067">
    <property type="component" value="Chromosome"/>
</dbReference>
<organism evidence="7 8">
    <name type="scientific">Mycobacterium ulcerans subsp. shinshuense</name>
    <dbReference type="NCBI Taxonomy" id="1124626"/>
    <lineage>
        <taxon>Bacteria</taxon>
        <taxon>Bacillati</taxon>
        <taxon>Actinomycetota</taxon>
        <taxon>Actinomycetes</taxon>
        <taxon>Mycobacteriales</taxon>
        <taxon>Mycobacteriaceae</taxon>
        <taxon>Mycobacterium</taxon>
        <taxon>Mycobacterium ulcerans group</taxon>
    </lineage>
</organism>
<gene>
    <name evidence="7" type="ORF">SHTP_1691</name>
</gene>
<dbReference type="InterPro" id="IPR000415">
    <property type="entry name" value="Nitroreductase-like"/>
</dbReference>
<evidence type="ECO:0000256" key="1">
    <source>
        <dbReference type="ARBA" id="ARBA00001917"/>
    </source>
</evidence>
<dbReference type="RefSeq" id="WP_012393550.1">
    <property type="nucleotide sequence ID" value="NZ_AP017624.1"/>
</dbReference>
<keyword evidence="5" id="KW-0560">Oxidoreductase</keyword>